<name>A0A0B5DRD2_9RHOB</name>
<dbReference type="CDD" id="cd13963">
    <property type="entry name" value="PT_UbiA_2"/>
    <property type="match status" value="1"/>
</dbReference>
<dbReference type="GO" id="GO:0016765">
    <property type="term" value="F:transferase activity, transferring alkyl or aryl (other than methyl) groups"/>
    <property type="evidence" value="ECO:0007669"/>
    <property type="project" value="InterPro"/>
</dbReference>
<dbReference type="EMBL" id="CP004393">
    <property type="protein sequence ID" value="AJE45624.1"/>
    <property type="molecule type" value="Genomic_DNA"/>
</dbReference>
<feature type="transmembrane region" description="Helical" evidence="6">
    <location>
        <begin position="432"/>
        <end position="452"/>
    </location>
</feature>
<keyword evidence="5 6" id="KW-0472">Membrane</keyword>
<accession>A0A0B5DRD2</accession>
<sequence>MSLSRGKTGLPAVSRFAGRCGLCILAPKTGAPGNGARGSEDDDVSDAGLPRPVLAVDLDGTLVRSDMLHESFWSAASKDWPSALGTLRALAHGKAALKRALAEASAVEVASLPYDEEVLACLRAARAEGCPTALVTASDRGIADRIAAHLGLFDEVHASDGRHNLKGADKAAFLVERYGAGGYVYLGDHAADLPVWAGAARAVTVNAPAALRRRVEALPVEVGHIGTARRDPAAYAKALRPHQWMKNLLVFLPMLLGHQLTVGAFFASLMAFAAFSLVASSVYVLNDLLDLAADRAHPRKRNRPFASGRLPLAHGTWLAGGLFAAGVLLSLALGPLFLFVMLSYYAMTTGYSLYFKRRMVIDICVLAGLYTMRLIAGGVAAAVPLSVWLLAFSIFLFFSLAAVKRQAELVDSAKAGKLGASGRGYHVEDLSIISQMALAAGYISVLVLALYMNSPAVAVLYANPAALWGICLVLLFWVSWIVMTTHRGEMDDDPIVFAVRDRISRICGLLVIGFTFGGALG</sequence>
<keyword evidence="4 6" id="KW-1133">Transmembrane helix</keyword>
<feature type="transmembrane region" description="Helical" evidence="6">
    <location>
        <begin position="248"/>
        <end position="279"/>
    </location>
</feature>
<keyword evidence="8" id="KW-1185">Reference proteome</keyword>
<evidence type="ECO:0000313" key="8">
    <source>
        <dbReference type="Proteomes" id="UP000031521"/>
    </source>
</evidence>
<evidence type="ECO:0000256" key="4">
    <source>
        <dbReference type="ARBA" id="ARBA00022989"/>
    </source>
</evidence>
<dbReference type="AlphaFoldDB" id="A0A0B5DRD2"/>
<dbReference type="InterPro" id="IPR023214">
    <property type="entry name" value="HAD_sf"/>
</dbReference>
<dbReference type="GO" id="GO:0016020">
    <property type="term" value="C:membrane"/>
    <property type="evidence" value="ECO:0007669"/>
    <property type="project" value="UniProtKB-SubCell"/>
</dbReference>
<proteinExistence type="predicted"/>
<dbReference type="KEGG" id="cid:P73_0909"/>
<dbReference type="InterPro" id="IPR036412">
    <property type="entry name" value="HAD-like_sf"/>
</dbReference>
<dbReference type="OrthoDB" id="9803632at2"/>
<evidence type="ECO:0000313" key="7">
    <source>
        <dbReference type="EMBL" id="AJE45624.1"/>
    </source>
</evidence>
<evidence type="ECO:0000256" key="1">
    <source>
        <dbReference type="ARBA" id="ARBA00004141"/>
    </source>
</evidence>
<dbReference type="Pfam" id="PF01040">
    <property type="entry name" value="UbiA"/>
    <property type="match status" value="1"/>
</dbReference>
<reference evidence="7 8" key="1">
    <citation type="journal article" date="2014" name="Int. J. Syst. Evol. Microbiol.">
        <title>Celeribacter indicus sp. nov., a polycyclic aromatic hydrocarbon-degrading bacterium from deep-sea sediment and reclassification of Huaishuia halophila as Celeribacter halophilus comb. nov.</title>
        <authorList>
            <person name="Lai Q."/>
            <person name="Cao J."/>
            <person name="Yuan J."/>
            <person name="Li F."/>
            <person name="Shao Z."/>
        </authorList>
    </citation>
    <scope>NUCLEOTIDE SEQUENCE [LARGE SCALE GENOMIC DNA]</scope>
    <source>
        <strain evidence="7">P73</strain>
    </source>
</reference>
<dbReference type="SUPFAM" id="SSF56784">
    <property type="entry name" value="HAD-like"/>
    <property type="match status" value="1"/>
</dbReference>
<evidence type="ECO:0000256" key="2">
    <source>
        <dbReference type="ARBA" id="ARBA00022475"/>
    </source>
</evidence>
<comment type="subcellular location">
    <subcellularLocation>
        <location evidence="1">Membrane</location>
        <topology evidence="1">Multi-pass membrane protein</topology>
    </subcellularLocation>
</comment>
<feature type="transmembrane region" description="Helical" evidence="6">
    <location>
        <begin position="458"/>
        <end position="482"/>
    </location>
</feature>
<dbReference type="InterPro" id="IPR000537">
    <property type="entry name" value="UbiA_prenyltransferase"/>
</dbReference>
<gene>
    <name evidence="7" type="ORF">P73_0909</name>
</gene>
<evidence type="ECO:0000256" key="5">
    <source>
        <dbReference type="ARBA" id="ARBA00023136"/>
    </source>
</evidence>
<dbReference type="Gene3D" id="3.40.50.1000">
    <property type="entry name" value="HAD superfamily/HAD-like"/>
    <property type="match status" value="1"/>
</dbReference>
<dbReference type="HOGENOM" id="CLU_029423_2_0_5"/>
<dbReference type="Proteomes" id="UP000031521">
    <property type="component" value="Chromosome"/>
</dbReference>
<protein>
    <recommendedName>
        <fullName evidence="9">UbiA prenyltransferase</fullName>
    </recommendedName>
</protein>
<evidence type="ECO:0000256" key="6">
    <source>
        <dbReference type="SAM" id="Phobius"/>
    </source>
</evidence>
<keyword evidence="2" id="KW-1003">Cell membrane</keyword>
<organism evidence="7 8">
    <name type="scientific">Celeribacter indicus</name>
    <dbReference type="NCBI Taxonomy" id="1208324"/>
    <lineage>
        <taxon>Bacteria</taxon>
        <taxon>Pseudomonadati</taxon>
        <taxon>Pseudomonadota</taxon>
        <taxon>Alphaproteobacteria</taxon>
        <taxon>Rhodobacterales</taxon>
        <taxon>Roseobacteraceae</taxon>
        <taxon>Celeribacter</taxon>
    </lineage>
</organism>
<evidence type="ECO:0000256" key="3">
    <source>
        <dbReference type="ARBA" id="ARBA00022692"/>
    </source>
</evidence>
<evidence type="ECO:0008006" key="9">
    <source>
        <dbReference type="Google" id="ProtNLM"/>
    </source>
</evidence>
<dbReference type="STRING" id="1208324.P73_0909"/>
<dbReference type="Gene3D" id="1.10.357.140">
    <property type="entry name" value="UbiA prenyltransferase"/>
    <property type="match status" value="1"/>
</dbReference>
<dbReference type="Pfam" id="PF12710">
    <property type="entry name" value="HAD"/>
    <property type="match status" value="1"/>
</dbReference>
<feature type="transmembrane region" description="Helical" evidence="6">
    <location>
        <begin position="385"/>
        <end position="403"/>
    </location>
</feature>
<feature type="transmembrane region" description="Helical" evidence="6">
    <location>
        <begin position="317"/>
        <end position="347"/>
    </location>
</feature>
<dbReference type="NCBIfam" id="NF006088">
    <property type="entry name" value="PRK08238.1"/>
    <property type="match status" value="1"/>
</dbReference>
<keyword evidence="3 6" id="KW-0812">Transmembrane</keyword>
<dbReference type="InterPro" id="IPR044878">
    <property type="entry name" value="UbiA_sf"/>
</dbReference>